<dbReference type="CDD" id="cd06471">
    <property type="entry name" value="ACD_LpsHSP_like"/>
    <property type="match status" value="1"/>
</dbReference>
<dbReference type="Proteomes" id="UP001595978">
    <property type="component" value="Unassembled WGS sequence"/>
</dbReference>
<dbReference type="PANTHER" id="PTHR11527">
    <property type="entry name" value="HEAT-SHOCK PROTEIN 20 FAMILY MEMBER"/>
    <property type="match status" value="1"/>
</dbReference>
<evidence type="ECO:0000259" key="3">
    <source>
        <dbReference type="PROSITE" id="PS01031"/>
    </source>
</evidence>
<dbReference type="InterPro" id="IPR031107">
    <property type="entry name" value="Small_HSP"/>
</dbReference>
<comment type="caution">
    <text evidence="4">The sequence shown here is derived from an EMBL/GenBank/DDBJ whole genome shotgun (WGS) entry which is preliminary data.</text>
</comment>
<evidence type="ECO:0000313" key="4">
    <source>
        <dbReference type="EMBL" id="MFC5541620.1"/>
    </source>
</evidence>
<keyword evidence="5" id="KW-1185">Reference proteome</keyword>
<dbReference type="EMBL" id="JBHSNQ010000065">
    <property type="protein sequence ID" value="MFC5541620.1"/>
    <property type="molecule type" value="Genomic_DNA"/>
</dbReference>
<proteinExistence type="inferred from homology"/>
<dbReference type="Pfam" id="PF00011">
    <property type="entry name" value="HSP20"/>
    <property type="match status" value="1"/>
</dbReference>
<accession>A0ABW0RE65</accession>
<name>A0ABW0RE65_9BACL</name>
<dbReference type="RefSeq" id="WP_342470216.1">
    <property type="nucleotide sequence ID" value="NZ_JBHSNQ010000065.1"/>
</dbReference>
<dbReference type="InterPro" id="IPR008978">
    <property type="entry name" value="HSP20-like_chaperone"/>
</dbReference>
<evidence type="ECO:0000313" key="5">
    <source>
        <dbReference type="Proteomes" id="UP001595978"/>
    </source>
</evidence>
<evidence type="ECO:0000256" key="2">
    <source>
        <dbReference type="RuleBase" id="RU003616"/>
    </source>
</evidence>
<gene>
    <name evidence="4" type="ORF">ACFPOH_07575</name>
</gene>
<dbReference type="Gene3D" id="2.60.40.790">
    <property type="match status" value="1"/>
</dbReference>
<protein>
    <submittedName>
        <fullName evidence="4">Hsp20/alpha crystallin family protein</fullName>
    </submittedName>
</protein>
<feature type="domain" description="SHSP" evidence="3">
    <location>
        <begin position="29"/>
        <end position="148"/>
    </location>
</feature>
<organism evidence="4 5">
    <name type="scientific">Ureibacillus suwonensis</name>
    <dbReference type="NCBI Taxonomy" id="313007"/>
    <lineage>
        <taxon>Bacteria</taxon>
        <taxon>Bacillati</taxon>
        <taxon>Bacillota</taxon>
        <taxon>Bacilli</taxon>
        <taxon>Bacillales</taxon>
        <taxon>Caryophanaceae</taxon>
        <taxon>Ureibacillus</taxon>
    </lineage>
</organism>
<dbReference type="InterPro" id="IPR002068">
    <property type="entry name" value="A-crystallin/Hsp20_dom"/>
</dbReference>
<dbReference type="PROSITE" id="PS01031">
    <property type="entry name" value="SHSP"/>
    <property type="match status" value="1"/>
</dbReference>
<sequence>MFDLRPFRRKNEDLFERFKKAFEDVFDDDFLPDLGPDFKSLRTDITETKDAYIVQADLPGFNKEDIQIDIDNNYLTIRAKRDDHTEERDENDRVIRKERHFGEFYRSFYINDVDQERIEAELDNGVLKITLPKLHPGDDGNSKRIQIK</sequence>
<reference evidence="5" key="1">
    <citation type="journal article" date="2019" name="Int. J. Syst. Evol. Microbiol.">
        <title>The Global Catalogue of Microorganisms (GCM) 10K type strain sequencing project: providing services to taxonomists for standard genome sequencing and annotation.</title>
        <authorList>
            <consortium name="The Broad Institute Genomics Platform"/>
            <consortium name="The Broad Institute Genome Sequencing Center for Infectious Disease"/>
            <person name="Wu L."/>
            <person name="Ma J."/>
        </authorList>
    </citation>
    <scope>NUCLEOTIDE SEQUENCE [LARGE SCALE GENOMIC DNA]</scope>
    <source>
        <strain evidence="5">CCUG 56331</strain>
    </source>
</reference>
<evidence type="ECO:0000256" key="1">
    <source>
        <dbReference type="PROSITE-ProRule" id="PRU00285"/>
    </source>
</evidence>
<comment type="similarity">
    <text evidence="1 2">Belongs to the small heat shock protein (HSP20) family.</text>
</comment>
<dbReference type="SUPFAM" id="SSF49764">
    <property type="entry name" value="HSP20-like chaperones"/>
    <property type="match status" value="1"/>
</dbReference>